<feature type="compositionally biased region" description="Polar residues" evidence="1">
    <location>
        <begin position="714"/>
        <end position="739"/>
    </location>
</feature>
<evidence type="ECO:0000256" key="1">
    <source>
        <dbReference type="SAM" id="MobiDB-lite"/>
    </source>
</evidence>
<dbReference type="GO" id="GO:0005085">
    <property type="term" value="F:guanyl-nucleotide exchange factor activity"/>
    <property type="evidence" value="ECO:0007669"/>
    <property type="project" value="InterPro"/>
</dbReference>
<feature type="compositionally biased region" description="Low complexity" evidence="1">
    <location>
        <begin position="584"/>
        <end position="595"/>
    </location>
</feature>
<feature type="compositionally biased region" description="Basic and acidic residues" evidence="1">
    <location>
        <begin position="857"/>
        <end position="866"/>
    </location>
</feature>
<feature type="compositionally biased region" description="Basic and acidic residues" evidence="1">
    <location>
        <begin position="690"/>
        <end position="710"/>
    </location>
</feature>
<dbReference type="InterPro" id="IPR051492">
    <property type="entry name" value="Dynamin-Rho_GEF"/>
</dbReference>
<organism evidence="3 4">
    <name type="scientific">Favolaschia claudopus</name>
    <dbReference type="NCBI Taxonomy" id="2862362"/>
    <lineage>
        <taxon>Eukaryota</taxon>
        <taxon>Fungi</taxon>
        <taxon>Dikarya</taxon>
        <taxon>Basidiomycota</taxon>
        <taxon>Agaricomycotina</taxon>
        <taxon>Agaricomycetes</taxon>
        <taxon>Agaricomycetidae</taxon>
        <taxon>Agaricales</taxon>
        <taxon>Marasmiineae</taxon>
        <taxon>Mycenaceae</taxon>
        <taxon>Favolaschia</taxon>
    </lineage>
</organism>
<dbReference type="Gene3D" id="1.20.900.10">
    <property type="entry name" value="Dbl homology (DH) domain"/>
    <property type="match status" value="1"/>
</dbReference>
<feature type="domain" description="DH" evidence="2">
    <location>
        <begin position="54"/>
        <end position="242"/>
    </location>
</feature>
<dbReference type="SUPFAM" id="SSF48065">
    <property type="entry name" value="DBL homology domain (DH-domain)"/>
    <property type="match status" value="1"/>
</dbReference>
<dbReference type="GO" id="GO:0031991">
    <property type="term" value="P:regulation of actomyosin contractile ring contraction"/>
    <property type="evidence" value="ECO:0007669"/>
    <property type="project" value="TreeGrafter"/>
</dbReference>
<accession>A0AAW0E0Q9</accession>
<dbReference type="PANTHER" id="PTHR22834:SF20">
    <property type="entry name" value="SH3 DOMAIN-CONTAINING PROTEIN"/>
    <property type="match status" value="1"/>
</dbReference>
<feature type="compositionally biased region" description="Low complexity" evidence="1">
    <location>
        <begin position="877"/>
        <end position="908"/>
    </location>
</feature>
<dbReference type="CDD" id="cd00160">
    <property type="entry name" value="RhoGEF"/>
    <property type="match status" value="1"/>
</dbReference>
<dbReference type="InterPro" id="IPR000219">
    <property type="entry name" value="DH_dom"/>
</dbReference>
<feature type="region of interest" description="Disordered" evidence="1">
    <location>
        <begin position="769"/>
        <end position="911"/>
    </location>
</feature>
<comment type="caution">
    <text evidence="3">The sequence shown here is derived from an EMBL/GenBank/DDBJ whole genome shotgun (WGS) entry which is preliminary data.</text>
</comment>
<proteinExistence type="predicted"/>
<feature type="compositionally biased region" description="Polar residues" evidence="1">
    <location>
        <begin position="553"/>
        <end position="563"/>
    </location>
</feature>
<protein>
    <submittedName>
        <fullName evidence="3">DH domain-containing protein</fullName>
    </submittedName>
</protein>
<dbReference type="InterPro" id="IPR035899">
    <property type="entry name" value="DBL_dom_sf"/>
</dbReference>
<feature type="compositionally biased region" description="Low complexity" evidence="1">
    <location>
        <begin position="564"/>
        <end position="575"/>
    </location>
</feature>
<dbReference type="EMBL" id="JAWWNJ010000004">
    <property type="protein sequence ID" value="KAK7057740.1"/>
    <property type="molecule type" value="Genomic_DNA"/>
</dbReference>
<feature type="compositionally biased region" description="Basic and acidic residues" evidence="1">
    <location>
        <begin position="769"/>
        <end position="813"/>
    </location>
</feature>
<feature type="compositionally biased region" description="Low complexity" evidence="1">
    <location>
        <begin position="818"/>
        <end position="840"/>
    </location>
</feature>
<dbReference type="PROSITE" id="PS50010">
    <property type="entry name" value="DH_2"/>
    <property type="match status" value="1"/>
</dbReference>
<evidence type="ECO:0000313" key="4">
    <source>
        <dbReference type="Proteomes" id="UP001362999"/>
    </source>
</evidence>
<feature type="compositionally biased region" description="Low complexity" evidence="1">
    <location>
        <begin position="662"/>
        <end position="677"/>
    </location>
</feature>
<evidence type="ECO:0000313" key="3">
    <source>
        <dbReference type="EMBL" id="KAK7057740.1"/>
    </source>
</evidence>
<dbReference type="GO" id="GO:0005737">
    <property type="term" value="C:cytoplasm"/>
    <property type="evidence" value="ECO:0007669"/>
    <property type="project" value="TreeGrafter"/>
</dbReference>
<dbReference type="SMART" id="SM00325">
    <property type="entry name" value="RhoGEF"/>
    <property type="match status" value="1"/>
</dbReference>
<gene>
    <name evidence="3" type="ORF">R3P38DRAFT_2842801</name>
</gene>
<keyword evidence="4" id="KW-1185">Reference proteome</keyword>
<dbReference type="GO" id="GO:0032955">
    <property type="term" value="P:regulation of division septum assembly"/>
    <property type="evidence" value="ECO:0007669"/>
    <property type="project" value="TreeGrafter"/>
</dbReference>
<reference evidence="3 4" key="1">
    <citation type="journal article" date="2024" name="J Genomics">
        <title>Draft genome sequencing and assembly of Favolaschia claudopus CIRM-BRFM 2984 isolated from oak limbs.</title>
        <authorList>
            <person name="Navarro D."/>
            <person name="Drula E."/>
            <person name="Chaduli D."/>
            <person name="Cazenave R."/>
            <person name="Ahrendt S."/>
            <person name="Wang J."/>
            <person name="Lipzen A."/>
            <person name="Daum C."/>
            <person name="Barry K."/>
            <person name="Grigoriev I.V."/>
            <person name="Favel A."/>
            <person name="Rosso M.N."/>
            <person name="Martin F."/>
        </authorList>
    </citation>
    <scope>NUCLEOTIDE SEQUENCE [LARGE SCALE GENOMIC DNA]</scope>
    <source>
        <strain evidence="3 4">CIRM-BRFM 2984</strain>
    </source>
</reference>
<feature type="compositionally biased region" description="Pro residues" evidence="1">
    <location>
        <begin position="26"/>
        <end position="43"/>
    </location>
</feature>
<dbReference type="PANTHER" id="PTHR22834">
    <property type="entry name" value="NUCLEAR FUSION PROTEIN FUS2"/>
    <property type="match status" value="1"/>
</dbReference>
<sequence length="1026" mass="109812">MEPPALPVRSPLRPPPTMAALEQALPPLPPSSPLPTTPPPEPMPTVSTSSTLSKRQHALHELLSSERAYASDLTLILEVHIPLAQGPMTADDIRIVFGNIGELAELADVFCEALERTIGSALDDPDATDDKIGELFLRYAPELEGPYKQYITRHPSALAHLTALPATPELAAYHLKTRELAVSLSHAWDLASLLIKPIQRLLKYSLLLGAIIDATADTHPDRAALLSARTAVEDVAHAVNEGRRRFEVVKEVLTSPNSKKPPTVLRIKSFRSAPDPESSNNNSEAARVDRMAAELARIDVFAQQLARTAQDWARSASTSATALKSWAHAFALAIGLSASVRSEAYDAFLSTLTDAVLPASAALLPALAADILAPLARLLASAAQPRQLLASMAEHAPLHHHLLTMPVSPKNRPPPALLDASAHYLALRAQLAAELPAYITLLHRGLAALVRRLAAVQAAFFGTTRDAWAGLWDMLRVEGERNGGGAETEAVWRGRWGDVDTAVRGLAICQPLRVSVAQLTPAEAVARAYSNPVAINTSALAYAVGGGMGLGSPETTSPQSTGLPYSQSYGSPSSPHYERNNRDSSGASVHSSNSSGKVAHVSNVLAALDPPRRGGVPGVNVNHAAAMLGSLAPNHGHSTPPISGPYALMPGSGRPRGGSDAYSYSSGPSSYPYSPGSSSGGFVGWNENRATSREREREKERGKSPLRDEMNGSYFGSSINGKVNGSKNGRTSPTPTAQTARAGKGELGNMITEMGWDYGGMMLPPKKIKDVAREEEKAREKERERRRKEEERIGKEREKARKKEEKRAAKEGKIIGGSNSNSSEPSPRSSLASSRLALLEGAGYHDPTPKKKKSKSRPRDGEDPARHVPRRASDLTSNSNSNSNNSNRNSHANSSGSRAPSSRPPSRGRTVDEVQLHSHPYARAAAQDEESFTARRATWLAAPALYSCRVVHPCTPPAAVSYFGFPFFALEEHALLGVLHEAGHPSTHPRLPLYVDEGEDCLLLCRDAAGEIGWALASFLAPLSGD</sequence>
<feature type="region of interest" description="Disordered" evidence="1">
    <location>
        <begin position="1"/>
        <end position="53"/>
    </location>
</feature>
<evidence type="ECO:0000259" key="2">
    <source>
        <dbReference type="PROSITE" id="PS50010"/>
    </source>
</evidence>
<feature type="region of interest" description="Disordered" evidence="1">
    <location>
        <begin position="551"/>
        <end position="596"/>
    </location>
</feature>
<dbReference type="Proteomes" id="UP001362999">
    <property type="component" value="Unassembled WGS sequence"/>
</dbReference>
<name>A0AAW0E0Q9_9AGAR</name>
<feature type="region of interest" description="Disordered" evidence="1">
    <location>
        <begin position="637"/>
        <end position="746"/>
    </location>
</feature>
<feature type="compositionally biased region" description="Pro residues" evidence="1">
    <location>
        <begin position="1"/>
        <end position="17"/>
    </location>
</feature>
<dbReference type="Pfam" id="PF00621">
    <property type="entry name" value="RhoGEF"/>
    <property type="match status" value="1"/>
</dbReference>
<dbReference type="AlphaFoldDB" id="A0AAW0E0Q9"/>